<dbReference type="EMBL" id="QBKG01000002">
    <property type="protein sequence ID" value="PTX08133.1"/>
    <property type="molecule type" value="Genomic_DNA"/>
</dbReference>
<evidence type="ECO:0000313" key="6">
    <source>
        <dbReference type="Proteomes" id="UP000243985"/>
    </source>
</evidence>
<dbReference type="InterPro" id="IPR002872">
    <property type="entry name" value="Proline_DH_dom"/>
</dbReference>
<reference evidence="3" key="1">
    <citation type="journal article" date="2017" name="Genome Announc.">
        <title>Twelve Complete Reference Genomes of Clinical Isolates in the Capnocytophaga Genus.</title>
        <authorList>
            <person name="Villarma A."/>
            <person name="Gulvik C.A."/>
            <person name="Rowe L.A."/>
            <person name="Sheth M."/>
            <person name="Juieng P."/>
            <person name="Nicholson A.C."/>
            <person name="Loparev V.N."/>
            <person name="McQuiston J.R."/>
        </authorList>
    </citation>
    <scope>NUCLEOTIDE SEQUENCE</scope>
    <source>
        <strain evidence="3">H6253</strain>
    </source>
</reference>
<dbReference type="Proteomes" id="UP000217276">
    <property type="component" value="Chromosome"/>
</dbReference>
<organism evidence="3 5">
    <name type="scientific">Capnocytophaga leadbetteri</name>
    <dbReference type="NCBI Taxonomy" id="327575"/>
    <lineage>
        <taxon>Bacteria</taxon>
        <taxon>Pseudomonadati</taxon>
        <taxon>Bacteroidota</taxon>
        <taxon>Flavobacteriia</taxon>
        <taxon>Flavobacteriales</taxon>
        <taxon>Flavobacteriaceae</taxon>
        <taxon>Capnocytophaga</taxon>
    </lineage>
</organism>
<dbReference type="GO" id="GO:0010133">
    <property type="term" value="P:L-proline catabolic process to L-glutamate"/>
    <property type="evidence" value="ECO:0007669"/>
    <property type="project" value="TreeGrafter"/>
</dbReference>
<dbReference type="GO" id="GO:0004657">
    <property type="term" value="F:proline dehydrogenase activity"/>
    <property type="evidence" value="ECO:0007669"/>
    <property type="project" value="InterPro"/>
</dbReference>
<feature type="domain" description="Proline dehydrogenase" evidence="2">
    <location>
        <begin position="76"/>
        <end position="374"/>
    </location>
</feature>
<protein>
    <submittedName>
        <fullName evidence="3 4">Proline dehydrogenase</fullName>
    </submittedName>
</protein>
<dbReference type="Proteomes" id="UP000243985">
    <property type="component" value="Unassembled WGS sequence"/>
</dbReference>
<evidence type="ECO:0000313" key="4">
    <source>
        <dbReference type="EMBL" id="PTX08133.1"/>
    </source>
</evidence>
<dbReference type="GO" id="GO:0071949">
    <property type="term" value="F:FAD binding"/>
    <property type="evidence" value="ECO:0007669"/>
    <property type="project" value="TreeGrafter"/>
</dbReference>
<evidence type="ECO:0000259" key="2">
    <source>
        <dbReference type="Pfam" id="PF01619"/>
    </source>
</evidence>
<dbReference type="KEGG" id="clk:CGC53_01990"/>
<sequence>MENRFSDTKTAFELKSQSELNWAYWLFKLIGNNALINMGTALTNFSLKLRLPVEGMIRSTVFNQFCGGVSEQDCLPVIQKMHNKGVGSVLDYSVEGKDDEASLEATFQKTMETIDFGNQHRNDGIPIVVFKPTGFGRFAIFQKITEGKSLTADEEKEWEKIKQRFDAACKKAYEYKLPILVDAEESWMQTAADDLVEEMMRKYNKEEAIVYNTLQMYRHDRLPYLKGLYERAVADGFYIGVKVVRGAYMEKENERAAEQGYPTPICASKQATDDNYNAVVTYIIEHIDRIALFAGTHNEESAALIMDLMAKKGLAKDDKRVWIAQLYGMSDHISFNASKEGYNVAKYLPFGPVREVMPYLIRRAEENTSVAGQTGRELTLLSAEKKRRKTEKNS</sequence>
<keyword evidence="1" id="KW-0560">Oxidoreductase</keyword>
<dbReference type="GeneID" id="84580145"/>
<dbReference type="PANTHER" id="PTHR13914:SF0">
    <property type="entry name" value="PROLINE DEHYDROGENASE 1, MITOCHONDRIAL"/>
    <property type="match status" value="1"/>
</dbReference>
<evidence type="ECO:0000256" key="1">
    <source>
        <dbReference type="ARBA" id="ARBA00023002"/>
    </source>
</evidence>
<dbReference type="EMBL" id="CP022384">
    <property type="protein sequence ID" value="ATA81205.1"/>
    <property type="molecule type" value="Genomic_DNA"/>
</dbReference>
<dbReference type="PANTHER" id="PTHR13914">
    <property type="entry name" value="PROLINE OXIDASE"/>
    <property type="match status" value="1"/>
</dbReference>
<gene>
    <name evidence="4" type="ORF">C8P65_102175</name>
    <name evidence="3" type="ORF">CGC53_01990</name>
</gene>
<dbReference type="Gene3D" id="3.20.20.220">
    <property type="match status" value="1"/>
</dbReference>
<dbReference type="AlphaFoldDB" id="A0A250FAC6"/>
<name>A0A250FAC6_9FLAO</name>
<dbReference type="Pfam" id="PF01619">
    <property type="entry name" value="Pro_dh"/>
    <property type="match status" value="1"/>
</dbReference>
<reference evidence="4 6" key="3">
    <citation type="submission" date="2018-04" db="EMBL/GenBank/DDBJ databases">
        <title>Genomic Encyclopedia of Archaeal and Bacterial Type Strains, Phase II (KMG-II): from individual species to whole genera.</title>
        <authorList>
            <person name="Goeker M."/>
        </authorList>
    </citation>
    <scope>NUCLEOTIDE SEQUENCE [LARGE SCALE GENOMIC DNA]</scope>
    <source>
        <strain evidence="4 6">DSM 22902</strain>
    </source>
</reference>
<keyword evidence="5" id="KW-1185">Reference proteome</keyword>
<evidence type="ECO:0000313" key="5">
    <source>
        <dbReference type="Proteomes" id="UP000217276"/>
    </source>
</evidence>
<accession>A0A250FAC6</accession>
<dbReference type="InterPro" id="IPR015659">
    <property type="entry name" value="Proline_oxidase"/>
</dbReference>
<dbReference type="InterPro" id="IPR029041">
    <property type="entry name" value="FAD-linked_oxidoreductase-like"/>
</dbReference>
<dbReference type="RefSeq" id="WP_095913111.1">
    <property type="nucleotide sequence ID" value="NZ_CALIIH010000048.1"/>
</dbReference>
<reference evidence="5" key="2">
    <citation type="submission" date="2017-06" db="EMBL/GenBank/DDBJ databases">
        <title>Capnocytophaga spp. assemblies.</title>
        <authorList>
            <person name="Gulvik C.A."/>
        </authorList>
    </citation>
    <scope>NUCLEOTIDE SEQUENCE [LARGE SCALE GENOMIC DNA]</scope>
    <source>
        <strain evidence="5">H6253</strain>
    </source>
</reference>
<evidence type="ECO:0000313" key="3">
    <source>
        <dbReference type="EMBL" id="ATA81205.1"/>
    </source>
</evidence>
<dbReference type="SUPFAM" id="SSF51730">
    <property type="entry name" value="FAD-linked oxidoreductase"/>
    <property type="match status" value="1"/>
</dbReference>
<proteinExistence type="predicted"/>